<dbReference type="InterPro" id="IPR020846">
    <property type="entry name" value="MFS_dom"/>
</dbReference>
<protein>
    <submittedName>
        <fullName evidence="8">MFS transporter</fullName>
    </submittedName>
</protein>
<dbReference type="InterPro" id="IPR052524">
    <property type="entry name" value="MFS_Cyanate_Porter"/>
</dbReference>
<keyword evidence="4 6" id="KW-1133">Transmembrane helix</keyword>
<dbReference type="OrthoDB" id="9797740at2"/>
<dbReference type="GO" id="GO:0022857">
    <property type="term" value="F:transmembrane transporter activity"/>
    <property type="evidence" value="ECO:0007669"/>
    <property type="project" value="InterPro"/>
</dbReference>
<organism evidence="8 9">
    <name type="scientific">Ligilactobacillus aviarius</name>
    <dbReference type="NCBI Taxonomy" id="1606"/>
    <lineage>
        <taxon>Bacteria</taxon>
        <taxon>Bacillati</taxon>
        <taxon>Bacillota</taxon>
        <taxon>Bacilli</taxon>
        <taxon>Lactobacillales</taxon>
        <taxon>Lactobacillaceae</taxon>
        <taxon>Ligilactobacillus</taxon>
    </lineage>
</organism>
<evidence type="ECO:0000259" key="7">
    <source>
        <dbReference type="PROSITE" id="PS50850"/>
    </source>
</evidence>
<dbReference type="InterPro" id="IPR036259">
    <property type="entry name" value="MFS_trans_sf"/>
</dbReference>
<feature type="transmembrane region" description="Helical" evidence="6">
    <location>
        <begin position="36"/>
        <end position="58"/>
    </location>
</feature>
<dbReference type="AlphaFoldDB" id="A0A179CEK5"/>
<proteinExistence type="predicted"/>
<dbReference type="PANTHER" id="PTHR23523">
    <property type="match status" value="1"/>
</dbReference>
<feature type="transmembrane region" description="Helical" evidence="6">
    <location>
        <begin position="209"/>
        <end position="230"/>
    </location>
</feature>
<evidence type="ECO:0000256" key="6">
    <source>
        <dbReference type="SAM" id="Phobius"/>
    </source>
</evidence>
<dbReference type="InterPro" id="IPR011701">
    <property type="entry name" value="MFS"/>
</dbReference>
<dbReference type="Pfam" id="PF07690">
    <property type="entry name" value="MFS_1"/>
    <property type="match status" value="1"/>
</dbReference>
<evidence type="ECO:0000256" key="2">
    <source>
        <dbReference type="ARBA" id="ARBA00022448"/>
    </source>
</evidence>
<evidence type="ECO:0000256" key="3">
    <source>
        <dbReference type="ARBA" id="ARBA00022692"/>
    </source>
</evidence>
<evidence type="ECO:0000256" key="1">
    <source>
        <dbReference type="ARBA" id="ARBA00004651"/>
    </source>
</evidence>
<accession>A0A179CEK5</accession>
<feature type="transmembrane region" description="Helical" evidence="6">
    <location>
        <begin position="300"/>
        <end position="322"/>
    </location>
</feature>
<feature type="transmembrane region" description="Helical" evidence="6">
    <location>
        <begin position="343"/>
        <end position="360"/>
    </location>
</feature>
<dbReference type="Proteomes" id="UP000078520">
    <property type="component" value="Unassembled WGS sequence"/>
</dbReference>
<name>A0A179CEK5_9LACO</name>
<feature type="transmembrane region" description="Helical" evidence="6">
    <location>
        <begin position="366"/>
        <end position="387"/>
    </location>
</feature>
<dbReference type="PROSITE" id="PS50850">
    <property type="entry name" value="MFS"/>
    <property type="match status" value="1"/>
</dbReference>
<feature type="transmembrane region" description="Helical" evidence="6">
    <location>
        <begin position="157"/>
        <end position="176"/>
    </location>
</feature>
<dbReference type="GO" id="GO:0005886">
    <property type="term" value="C:plasma membrane"/>
    <property type="evidence" value="ECO:0007669"/>
    <property type="project" value="UniProtKB-SubCell"/>
</dbReference>
<evidence type="ECO:0000313" key="8">
    <source>
        <dbReference type="EMBL" id="OAQ08188.1"/>
    </source>
</evidence>
<dbReference type="Gene3D" id="1.20.1250.20">
    <property type="entry name" value="MFS general substrate transporter like domains"/>
    <property type="match status" value="1"/>
</dbReference>
<evidence type="ECO:0000313" key="9">
    <source>
        <dbReference type="Proteomes" id="UP000078520"/>
    </source>
</evidence>
<gene>
    <name evidence="8" type="ORF">A3O14_04505</name>
</gene>
<feature type="transmembrane region" description="Helical" evidence="6">
    <location>
        <begin position="7"/>
        <end position="30"/>
    </location>
</feature>
<reference evidence="9" key="1">
    <citation type="submission" date="2016-03" db="EMBL/GenBank/DDBJ databases">
        <authorList>
            <person name="Johnson T.J."/>
            <person name="Youmans B."/>
            <person name="Case K."/>
            <person name="Noll S."/>
        </authorList>
    </citation>
    <scope>NUCLEOTIDE SEQUENCE [LARGE SCALE GENOMIC DNA]</scope>
    <source>
        <strain evidence="9">UMNLAv8</strain>
    </source>
</reference>
<feature type="transmembrane region" description="Helical" evidence="6">
    <location>
        <begin position="130"/>
        <end position="151"/>
    </location>
</feature>
<comment type="subcellular location">
    <subcellularLocation>
        <location evidence="1">Cell membrane</location>
        <topology evidence="1">Multi-pass membrane protein</topology>
    </subcellularLocation>
</comment>
<evidence type="ECO:0000256" key="4">
    <source>
        <dbReference type="ARBA" id="ARBA00022989"/>
    </source>
</evidence>
<feature type="domain" description="Major facilitator superfamily (MFS) profile" evidence="7">
    <location>
        <begin position="8"/>
        <end position="392"/>
    </location>
</feature>
<dbReference type="CDD" id="cd17339">
    <property type="entry name" value="MFS_NIMT_CynX_like"/>
    <property type="match status" value="1"/>
</dbReference>
<dbReference type="SUPFAM" id="SSF103473">
    <property type="entry name" value="MFS general substrate transporter"/>
    <property type="match status" value="1"/>
</dbReference>
<dbReference type="RefSeq" id="WP_064208464.1">
    <property type="nucleotide sequence ID" value="NZ_LVKC01000014.1"/>
</dbReference>
<keyword evidence="3 6" id="KW-0812">Transmembrane</keyword>
<sequence length="394" mass="43245">MKKSSKFLFFGLIMMGLILRVPFTSIPPILTDIARGLHISVSSLGILTTIPLLMFAIFSPIAPRIAQKFGIARTFAGVLILLMIGSLLRILNVSFLFIGTALIGIGIAMLNVLMPSAVMTYFPNKIGKLTAIYTTVMTCATALMSALAVPITQHSSWKMVIIVLTILLAITFVIWLPNIKREKQVQAQTSTDERKQAKHRESAWRTPKAWIMLVFSGLQSLLFYTGLTWLPTMATEAGLSQTLAGNLSGIYSLIGIPLALVLPAIIEASSLRKRQLLMGFFDTLGIVGIIMLFWQQSSFTYWLIVSLLIGCAAGALFPYLMTTFSLKATTPEHSAELSGMSQSGGYLIASVGPFLFGYGHTLFHSWTFVTACFLGLIIIMTIANLLLEREEKIY</sequence>
<comment type="caution">
    <text evidence="8">The sequence shown here is derived from an EMBL/GenBank/DDBJ whole genome shotgun (WGS) entry which is preliminary data.</text>
</comment>
<keyword evidence="2" id="KW-0813">Transport</keyword>
<dbReference type="PANTHER" id="PTHR23523:SF2">
    <property type="entry name" value="2-NITROIMIDAZOLE TRANSPORTER"/>
    <property type="match status" value="1"/>
</dbReference>
<dbReference type="EMBL" id="LVKI01000015">
    <property type="protein sequence ID" value="OAQ08188.1"/>
    <property type="molecule type" value="Genomic_DNA"/>
</dbReference>
<feature type="transmembrane region" description="Helical" evidence="6">
    <location>
        <begin position="94"/>
        <end position="118"/>
    </location>
</feature>
<keyword evidence="5 6" id="KW-0472">Membrane</keyword>
<evidence type="ECO:0000256" key="5">
    <source>
        <dbReference type="ARBA" id="ARBA00023136"/>
    </source>
</evidence>
<feature type="transmembrane region" description="Helical" evidence="6">
    <location>
        <begin position="250"/>
        <end position="269"/>
    </location>
</feature>
<feature type="transmembrane region" description="Helical" evidence="6">
    <location>
        <begin position="276"/>
        <end position="294"/>
    </location>
</feature>
<feature type="transmembrane region" description="Helical" evidence="6">
    <location>
        <begin position="70"/>
        <end position="88"/>
    </location>
</feature>